<feature type="transmembrane region" description="Helical" evidence="1">
    <location>
        <begin position="143"/>
        <end position="167"/>
    </location>
</feature>
<gene>
    <name evidence="2" type="ORF">GSOID_T00022485001</name>
</gene>
<sequence length="178" mass="21320">AVLRQGKIVKIQIFVFVRLHHNVNIFVNSRKSEGFLRNCHQSIAPDNNVFARPRLHLINESSNIVEVEFLWAFFVSVCHYFKRDRKKTEDKNKNRTCEWRDRGQSRVRKFSEEGEQNRAEKIVRNRKSDMHLYDRLYSSSGMYCVLIMMYFLFLTMTANFYILLVVMRLTDEDVDNKL</sequence>
<organism evidence="2">
    <name type="scientific">Oikopleura dioica</name>
    <name type="common">Tunicate</name>
    <dbReference type="NCBI Taxonomy" id="34765"/>
    <lineage>
        <taxon>Eukaryota</taxon>
        <taxon>Metazoa</taxon>
        <taxon>Chordata</taxon>
        <taxon>Tunicata</taxon>
        <taxon>Appendicularia</taxon>
        <taxon>Copelata</taxon>
        <taxon>Oikopleuridae</taxon>
        <taxon>Oikopleura</taxon>
    </lineage>
</organism>
<dbReference type="Proteomes" id="UP000011014">
    <property type="component" value="Unassembled WGS sequence"/>
</dbReference>
<keyword evidence="1" id="KW-0472">Membrane</keyword>
<dbReference type="AlphaFoldDB" id="E4YYE5"/>
<proteinExistence type="predicted"/>
<dbReference type="EMBL" id="FN655945">
    <property type="protein sequence ID" value="CBY40473.1"/>
    <property type="molecule type" value="Genomic_DNA"/>
</dbReference>
<evidence type="ECO:0000256" key="1">
    <source>
        <dbReference type="SAM" id="Phobius"/>
    </source>
</evidence>
<protein>
    <submittedName>
        <fullName evidence="2">Uncharacterized protein</fullName>
    </submittedName>
</protein>
<keyword evidence="1" id="KW-0812">Transmembrane</keyword>
<accession>E4YYE5</accession>
<feature type="non-terminal residue" evidence="2">
    <location>
        <position position="1"/>
    </location>
</feature>
<reference evidence="2" key="1">
    <citation type="journal article" date="2010" name="Science">
        <title>Plasticity of animal genome architecture unmasked by rapid evolution of a pelagic tunicate.</title>
        <authorList>
            <person name="Denoeud F."/>
            <person name="Henriet S."/>
            <person name="Mungpakdee S."/>
            <person name="Aury J.M."/>
            <person name="Da Silva C."/>
            <person name="Brinkmann H."/>
            <person name="Mikhaleva J."/>
            <person name="Olsen L.C."/>
            <person name="Jubin C."/>
            <person name="Canestro C."/>
            <person name="Bouquet J.M."/>
            <person name="Danks G."/>
            <person name="Poulain J."/>
            <person name="Campsteijn C."/>
            <person name="Adamski M."/>
            <person name="Cross I."/>
            <person name="Yadetie F."/>
            <person name="Muffato M."/>
            <person name="Louis A."/>
            <person name="Butcher S."/>
            <person name="Tsagkogeorga G."/>
            <person name="Konrad A."/>
            <person name="Singh S."/>
            <person name="Jensen M.F."/>
            <person name="Cong E.H."/>
            <person name="Eikeseth-Otteraa H."/>
            <person name="Noel B."/>
            <person name="Anthouard V."/>
            <person name="Porcel B.M."/>
            <person name="Kachouri-Lafond R."/>
            <person name="Nishino A."/>
            <person name="Ugolini M."/>
            <person name="Chourrout P."/>
            <person name="Nishida H."/>
            <person name="Aasland R."/>
            <person name="Huzurbazar S."/>
            <person name="Westhof E."/>
            <person name="Delsuc F."/>
            <person name="Lehrach H."/>
            <person name="Reinhardt R."/>
            <person name="Weissenbach J."/>
            <person name="Roy S.W."/>
            <person name="Artiguenave F."/>
            <person name="Postlethwait J.H."/>
            <person name="Manak J.R."/>
            <person name="Thompson E.M."/>
            <person name="Jaillon O."/>
            <person name="Du Pasquier L."/>
            <person name="Boudinot P."/>
            <person name="Liberles D.A."/>
            <person name="Volff J.N."/>
            <person name="Philippe H."/>
            <person name="Lenhard B."/>
            <person name="Roest Crollius H."/>
            <person name="Wincker P."/>
            <person name="Chourrout D."/>
        </authorList>
    </citation>
    <scope>NUCLEOTIDE SEQUENCE [LARGE SCALE GENOMIC DNA]</scope>
</reference>
<evidence type="ECO:0000313" key="2">
    <source>
        <dbReference type="EMBL" id="CBY40473.1"/>
    </source>
</evidence>
<name>E4YYE5_OIKDI</name>
<keyword evidence="1" id="KW-1133">Transmembrane helix</keyword>